<reference evidence="3" key="1">
    <citation type="submission" date="2013-09" db="EMBL/GenBank/DDBJ databases">
        <title>Corchorus olitorius genome sequencing.</title>
        <authorList>
            <person name="Alam M."/>
            <person name="Haque M.S."/>
            <person name="Islam M.S."/>
            <person name="Emdad E.M."/>
            <person name="Islam M.M."/>
            <person name="Ahmed B."/>
            <person name="Halim A."/>
            <person name="Hossen Q.M.M."/>
            <person name="Hossain M.Z."/>
            <person name="Ahmed R."/>
            <person name="Khan M.M."/>
            <person name="Islam R."/>
            <person name="Rashid M.M."/>
            <person name="Khan S.A."/>
            <person name="Rahman M.S."/>
            <person name="Alam M."/>
            <person name="Yahiya A.S."/>
            <person name="Khan M.S."/>
            <person name="Azam M.S."/>
            <person name="Haque T."/>
            <person name="Lashkar M.Z.H."/>
            <person name="Akhand A.I."/>
            <person name="Morshed G."/>
            <person name="Roy S."/>
            <person name="Uddin K.S."/>
            <person name="Rabeya T."/>
            <person name="Hossain A.S."/>
            <person name="Chowdhury A."/>
            <person name="Snigdha A.R."/>
            <person name="Mortoza M.S."/>
            <person name="Matin S.A."/>
            <person name="Hoque S.M.E."/>
            <person name="Islam M.K."/>
            <person name="Roy D.K."/>
            <person name="Haider R."/>
            <person name="Moosa M.M."/>
            <person name="Elias S.M."/>
            <person name="Hasan A.M."/>
            <person name="Jahan S."/>
            <person name="Shafiuddin M."/>
            <person name="Mahmood N."/>
            <person name="Shommy N.S."/>
        </authorList>
    </citation>
    <scope>NUCLEOTIDE SEQUENCE [LARGE SCALE GENOMIC DNA]</scope>
    <source>
        <strain evidence="3">cv. O-4</strain>
    </source>
</reference>
<accession>A0A1R3L2X9</accession>
<sequence length="209" mass="22743">MSILGFGGRRVVVQVARQVHALRHQEDHGHAQAAEHLEVHPEVLEGEGDEQVGRATEQEEGDPGQVETVPHGIRQGQGVAHDALDQHLVTDEVAAEEGQGEQPVDHRRLPLEEGLAVEGQGQAAEHQAGHQGQQLAFFQAALADEQGAVDHQRADDQHGRGAVDTPQLEVLAGELDQSRFGLVDDEKQQQRDEIDELFHSGSQERDVPA</sequence>
<protein>
    <submittedName>
        <fullName evidence="2">Uncharacterized protein</fullName>
    </submittedName>
</protein>
<name>A0A1R3L2X9_9ROSI</name>
<keyword evidence="3" id="KW-1185">Reference proteome</keyword>
<dbReference type="AlphaFoldDB" id="A0A1R3L2X9"/>
<evidence type="ECO:0000256" key="1">
    <source>
        <dbReference type="SAM" id="MobiDB-lite"/>
    </source>
</evidence>
<feature type="region of interest" description="Disordered" evidence="1">
    <location>
        <begin position="47"/>
        <end position="70"/>
    </location>
</feature>
<proteinExistence type="predicted"/>
<dbReference type="EMBL" id="AWUE01003506">
    <property type="protein sequence ID" value="OMP13704.1"/>
    <property type="molecule type" value="Genomic_DNA"/>
</dbReference>
<feature type="compositionally biased region" description="Basic and acidic residues" evidence="1">
    <location>
        <begin position="148"/>
        <end position="161"/>
    </location>
</feature>
<organism evidence="2 3">
    <name type="scientific">Corchorus olitorius</name>
    <dbReference type="NCBI Taxonomy" id="93759"/>
    <lineage>
        <taxon>Eukaryota</taxon>
        <taxon>Viridiplantae</taxon>
        <taxon>Streptophyta</taxon>
        <taxon>Embryophyta</taxon>
        <taxon>Tracheophyta</taxon>
        <taxon>Spermatophyta</taxon>
        <taxon>Magnoliopsida</taxon>
        <taxon>eudicotyledons</taxon>
        <taxon>Gunneridae</taxon>
        <taxon>Pentapetalae</taxon>
        <taxon>rosids</taxon>
        <taxon>malvids</taxon>
        <taxon>Malvales</taxon>
        <taxon>Malvaceae</taxon>
        <taxon>Grewioideae</taxon>
        <taxon>Apeibeae</taxon>
        <taxon>Corchorus</taxon>
    </lineage>
</organism>
<feature type="compositionally biased region" description="Basic and acidic residues" evidence="1">
    <location>
        <begin position="182"/>
        <end position="209"/>
    </location>
</feature>
<evidence type="ECO:0000313" key="3">
    <source>
        <dbReference type="Proteomes" id="UP000187203"/>
    </source>
</evidence>
<evidence type="ECO:0000313" key="2">
    <source>
        <dbReference type="EMBL" id="OMP13704.1"/>
    </source>
</evidence>
<dbReference type="Proteomes" id="UP000187203">
    <property type="component" value="Unassembled WGS sequence"/>
</dbReference>
<feature type="region of interest" description="Disordered" evidence="1">
    <location>
        <begin position="179"/>
        <end position="209"/>
    </location>
</feature>
<gene>
    <name evidence="2" type="ORF">COLO4_01119</name>
</gene>
<feature type="region of interest" description="Disordered" evidence="1">
    <location>
        <begin position="147"/>
        <end position="166"/>
    </location>
</feature>
<comment type="caution">
    <text evidence="2">The sequence shown here is derived from an EMBL/GenBank/DDBJ whole genome shotgun (WGS) entry which is preliminary data.</text>
</comment>